<keyword evidence="3" id="KW-1185">Reference proteome</keyword>
<evidence type="ECO:0008006" key="4">
    <source>
        <dbReference type="Google" id="ProtNLM"/>
    </source>
</evidence>
<evidence type="ECO:0000256" key="1">
    <source>
        <dbReference type="SAM" id="MobiDB-lite"/>
    </source>
</evidence>
<evidence type="ECO:0000313" key="2">
    <source>
        <dbReference type="EMBL" id="KAL0170449.1"/>
    </source>
</evidence>
<feature type="non-terminal residue" evidence="2">
    <location>
        <position position="1"/>
    </location>
</feature>
<sequence length="67" mass="7275">LCSEAPPAQKPILLKQNSSTMPEEEKSHLTYEDKTPTDMISGCPDLTLTLEGATEVLSINSLSRKSV</sequence>
<protein>
    <recommendedName>
        <fullName evidence="4">Prolactin receptor</fullName>
    </recommendedName>
</protein>
<comment type="caution">
    <text evidence="2">The sequence shown here is derived from an EMBL/GenBank/DDBJ whole genome shotgun (WGS) entry which is preliminary data.</text>
</comment>
<evidence type="ECO:0000313" key="3">
    <source>
        <dbReference type="Proteomes" id="UP001529510"/>
    </source>
</evidence>
<feature type="compositionally biased region" description="Basic and acidic residues" evidence="1">
    <location>
        <begin position="23"/>
        <end position="36"/>
    </location>
</feature>
<dbReference type="EMBL" id="JAMKFB020000017">
    <property type="protein sequence ID" value="KAL0170449.1"/>
    <property type="molecule type" value="Genomic_DNA"/>
</dbReference>
<dbReference type="Proteomes" id="UP001529510">
    <property type="component" value="Unassembled WGS sequence"/>
</dbReference>
<reference evidence="2 3" key="1">
    <citation type="submission" date="2024-05" db="EMBL/GenBank/DDBJ databases">
        <title>Genome sequencing and assembly of Indian major carp, Cirrhinus mrigala (Hamilton, 1822).</title>
        <authorList>
            <person name="Mohindra V."/>
            <person name="Chowdhury L.M."/>
            <person name="Lal K."/>
            <person name="Jena J.K."/>
        </authorList>
    </citation>
    <scope>NUCLEOTIDE SEQUENCE [LARGE SCALE GENOMIC DNA]</scope>
    <source>
        <strain evidence="2">CM1030</strain>
        <tissue evidence="2">Blood</tissue>
    </source>
</reference>
<feature type="region of interest" description="Disordered" evidence="1">
    <location>
        <begin position="1"/>
        <end position="38"/>
    </location>
</feature>
<gene>
    <name evidence="2" type="ORF">M9458_035045</name>
</gene>
<name>A0ABD0P8P2_CIRMR</name>
<accession>A0ABD0P8P2</accession>
<organism evidence="2 3">
    <name type="scientific">Cirrhinus mrigala</name>
    <name type="common">Mrigala</name>
    <dbReference type="NCBI Taxonomy" id="683832"/>
    <lineage>
        <taxon>Eukaryota</taxon>
        <taxon>Metazoa</taxon>
        <taxon>Chordata</taxon>
        <taxon>Craniata</taxon>
        <taxon>Vertebrata</taxon>
        <taxon>Euteleostomi</taxon>
        <taxon>Actinopterygii</taxon>
        <taxon>Neopterygii</taxon>
        <taxon>Teleostei</taxon>
        <taxon>Ostariophysi</taxon>
        <taxon>Cypriniformes</taxon>
        <taxon>Cyprinidae</taxon>
        <taxon>Labeoninae</taxon>
        <taxon>Labeonini</taxon>
        <taxon>Cirrhinus</taxon>
    </lineage>
</organism>
<dbReference type="AlphaFoldDB" id="A0ABD0P8P2"/>
<proteinExistence type="predicted"/>
<feature type="non-terminal residue" evidence="2">
    <location>
        <position position="67"/>
    </location>
</feature>